<protein>
    <recommendedName>
        <fullName evidence="8">AGC-kinase C-terminal domain-containing protein</fullName>
    </recommendedName>
</protein>
<keyword evidence="4" id="KW-0418">Kinase</keyword>
<dbReference type="SUPFAM" id="SSF56112">
    <property type="entry name" value="Protein kinase-like (PK-like)"/>
    <property type="match status" value="1"/>
</dbReference>
<keyword evidence="3" id="KW-0547">Nucleotide-binding</keyword>
<keyword evidence="7" id="KW-1185">Reference proteome</keyword>
<accession>A0A9N8K2N8</accession>
<dbReference type="InterPro" id="IPR011009">
    <property type="entry name" value="Kinase-like_dom_sf"/>
</dbReference>
<reference evidence="6" key="1">
    <citation type="submission" date="2020-06" db="EMBL/GenBank/DDBJ databases">
        <authorList>
            <person name="Onetto C."/>
        </authorList>
    </citation>
    <scope>NUCLEOTIDE SEQUENCE</scope>
</reference>
<dbReference type="AlphaFoldDB" id="A0A9N8K2N8"/>
<dbReference type="GO" id="GO:0004674">
    <property type="term" value="F:protein serine/threonine kinase activity"/>
    <property type="evidence" value="ECO:0007669"/>
    <property type="project" value="UniProtKB-KW"/>
</dbReference>
<dbReference type="PANTHER" id="PTHR24351">
    <property type="entry name" value="RIBOSOMAL PROTEIN S6 KINASE"/>
    <property type="match status" value="1"/>
</dbReference>
<dbReference type="Proteomes" id="UP000714618">
    <property type="component" value="Unassembled WGS sequence"/>
</dbReference>
<evidence type="ECO:0000256" key="1">
    <source>
        <dbReference type="ARBA" id="ARBA00022527"/>
    </source>
</evidence>
<evidence type="ECO:0000256" key="5">
    <source>
        <dbReference type="ARBA" id="ARBA00022840"/>
    </source>
</evidence>
<comment type="caution">
    <text evidence="6">The sequence shown here is derived from an EMBL/GenBank/DDBJ whole genome shotgun (WGS) entry which is preliminary data.</text>
</comment>
<name>A0A9N8K2N8_9PEZI</name>
<evidence type="ECO:0000256" key="2">
    <source>
        <dbReference type="ARBA" id="ARBA00022679"/>
    </source>
</evidence>
<gene>
    <name evidence="6" type="ORF">AWRI4233_LOCUS5412</name>
</gene>
<proteinExistence type="predicted"/>
<evidence type="ECO:0008006" key="8">
    <source>
        <dbReference type="Google" id="ProtNLM"/>
    </source>
</evidence>
<sequence>MLEAAPPFRGEDQDMVFEEILDDDKPEYPPDMPESSKSILRQLLLREPDARLGADQTDAEAVMAHTFFAGIVWEDIACERTLPPRLSYHHEVKGQMTESSVSLGTGDDLGLFGNF</sequence>
<dbReference type="OrthoDB" id="63267at2759"/>
<dbReference type="Gene3D" id="1.10.510.10">
    <property type="entry name" value="Transferase(Phosphotransferase) domain 1"/>
    <property type="match status" value="1"/>
</dbReference>
<evidence type="ECO:0000256" key="4">
    <source>
        <dbReference type="ARBA" id="ARBA00022777"/>
    </source>
</evidence>
<keyword evidence="5" id="KW-0067">ATP-binding</keyword>
<dbReference type="GO" id="GO:0005524">
    <property type="term" value="F:ATP binding"/>
    <property type="evidence" value="ECO:0007669"/>
    <property type="project" value="UniProtKB-KW"/>
</dbReference>
<dbReference type="EMBL" id="CAIJEO010000007">
    <property type="protein sequence ID" value="CAD0096001.1"/>
    <property type="molecule type" value="Genomic_DNA"/>
</dbReference>
<evidence type="ECO:0000313" key="6">
    <source>
        <dbReference type="EMBL" id="CAD0096001.1"/>
    </source>
</evidence>
<keyword evidence="2" id="KW-0808">Transferase</keyword>
<evidence type="ECO:0000313" key="7">
    <source>
        <dbReference type="Proteomes" id="UP000714618"/>
    </source>
</evidence>
<evidence type="ECO:0000256" key="3">
    <source>
        <dbReference type="ARBA" id="ARBA00022741"/>
    </source>
</evidence>
<organism evidence="6 7">
    <name type="scientific">Aureobasidium mustum</name>
    <dbReference type="NCBI Taxonomy" id="2773714"/>
    <lineage>
        <taxon>Eukaryota</taxon>
        <taxon>Fungi</taxon>
        <taxon>Dikarya</taxon>
        <taxon>Ascomycota</taxon>
        <taxon>Pezizomycotina</taxon>
        <taxon>Dothideomycetes</taxon>
        <taxon>Dothideomycetidae</taxon>
        <taxon>Dothideales</taxon>
        <taxon>Saccotheciaceae</taxon>
        <taxon>Aureobasidium</taxon>
    </lineage>
</organism>
<keyword evidence="1" id="KW-0723">Serine/threonine-protein kinase</keyword>